<protein>
    <submittedName>
        <fullName evidence="4">Gfo/Idh/MocA family oxidoreductase</fullName>
    </submittedName>
</protein>
<name>A0ABS5Y6Q5_9CYAN</name>
<evidence type="ECO:0000313" key="4">
    <source>
        <dbReference type="EMBL" id="MBT9313511.1"/>
    </source>
</evidence>
<dbReference type="SUPFAM" id="SSF51735">
    <property type="entry name" value="NAD(P)-binding Rossmann-fold domains"/>
    <property type="match status" value="1"/>
</dbReference>
<evidence type="ECO:0000259" key="3">
    <source>
        <dbReference type="Pfam" id="PF02894"/>
    </source>
</evidence>
<dbReference type="Gene3D" id="3.30.360.10">
    <property type="entry name" value="Dihydrodipicolinate Reductase, domain 2"/>
    <property type="match status" value="1"/>
</dbReference>
<dbReference type="Proteomes" id="UP001196661">
    <property type="component" value="Unassembled WGS sequence"/>
</dbReference>
<dbReference type="PANTHER" id="PTHR43377">
    <property type="entry name" value="BILIVERDIN REDUCTASE A"/>
    <property type="match status" value="1"/>
</dbReference>
<reference evidence="4 5" key="1">
    <citation type="journal article" date="2021" name="Mar. Drugs">
        <title>Genome Reduction and Secondary Metabolism of the Marine Sponge-Associated Cyanobacterium Leptothoe.</title>
        <authorList>
            <person name="Konstantinou D."/>
            <person name="Popin R.V."/>
            <person name="Fewer D.P."/>
            <person name="Sivonen K."/>
            <person name="Gkelis S."/>
        </authorList>
    </citation>
    <scope>NUCLEOTIDE SEQUENCE [LARGE SCALE GENOMIC DNA]</scope>
    <source>
        <strain evidence="4 5">TAU-MAC 1615</strain>
    </source>
</reference>
<sequence>MTIHAAIIGTGFAARKRAEALGAIPGIKLTKIVSRHAERVQQLGQKYQVDVLSHVDDLWREPDLHLVFICTVNADHGALVQQALEHHKHVVVEYPLALDVSHATQLMALAQQRQRLLHVEHIELIGGLHVAMQEHLAAVGIPHYVNYRTLAPKQSAPHKWSYCLELLGFPMMAALSRIQRLTNLLGPVETVVCQGGVQPPDTRYFYRCLYSAQLMFCNGTLAELTYGKGEGVWQRSRYIEVRGDRGCLVFDGNQGCLTTAQGEQIISAAPRQGLFHKDTQRVVDYLLRERQLYVTPAESVYSLKVAAALQRSVELGATKVRVDRANGLWGN</sequence>
<dbReference type="RefSeq" id="WP_215619397.1">
    <property type="nucleotide sequence ID" value="NZ_JADOER010000013.1"/>
</dbReference>
<dbReference type="InterPro" id="IPR000683">
    <property type="entry name" value="Gfo/Idh/MocA-like_OxRdtase_N"/>
</dbReference>
<dbReference type="Gene3D" id="3.40.50.720">
    <property type="entry name" value="NAD(P)-binding Rossmann-like Domain"/>
    <property type="match status" value="1"/>
</dbReference>
<dbReference type="Pfam" id="PF02894">
    <property type="entry name" value="GFO_IDH_MocA_C"/>
    <property type="match status" value="1"/>
</dbReference>
<feature type="domain" description="Gfo/Idh/MocA-like oxidoreductase N-terminal" evidence="2">
    <location>
        <begin position="4"/>
        <end position="121"/>
    </location>
</feature>
<feature type="domain" description="Gfo/Idh/MocA-like oxidoreductase C-terminal" evidence="3">
    <location>
        <begin position="159"/>
        <end position="319"/>
    </location>
</feature>
<comment type="caution">
    <text evidence="4">The sequence shown here is derived from an EMBL/GenBank/DDBJ whole genome shotgun (WGS) entry which is preliminary data.</text>
</comment>
<comment type="similarity">
    <text evidence="1">Belongs to the Gfo/Idh/MocA family.</text>
</comment>
<dbReference type="Pfam" id="PF01408">
    <property type="entry name" value="GFO_IDH_MocA"/>
    <property type="match status" value="1"/>
</dbReference>
<dbReference type="EMBL" id="JADOER010000013">
    <property type="protein sequence ID" value="MBT9313511.1"/>
    <property type="molecule type" value="Genomic_DNA"/>
</dbReference>
<organism evidence="4 5">
    <name type="scientific">Leptothoe kymatousa TAU-MAC 1615</name>
    <dbReference type="NCBI Taxonomy" id="2364775"/>
    <lineage>
        <taxon>Bacteria</taxon>
        <taxon>Bacillati</taxon>
        <taxon>Cyanobacteriota</taxon>
        <taxon>Cyanophyceae</taxon>
        <taxon>Nodosilineales</taxon>
        <taxon>Cymatolegaceae</taxon>
        <taxon>Leptothoe</taxon>
        <taxon>Leptothoe kymatousa</taxon>
    </lineage>
</organism>
<dbReference type="PANTHER" id="PTHR43377:SF10">
    <property type="entry name" value="BILIVERDIN REDUCTASE"/>
    <property type="match status" value="1"/>
</dbReference>
<evidence type="ECO:0000259" key="2">
    <source>
        <dbReference type="Pfam" id="PF01408"/>
    </source>
</evidence>
<dbReference type="InterPro" id="IPR051450">
    <property type="entry name" value="Gfo/Idh/MocA_Oxidoreductases"/>
</dbReference>
<keyword evidence="5" id="KW-1185">Reference proteome</keyword>
<accession>A0ABS5Y6Q5</accession>
<dbReference type="InterPro" id="IPR004104">
    <property type="entry name" value="Gfo/Idh/MocA-like_OxRdtase_C"/>
</dbReference>
<evidence type="ECO:0000256" key="1">
    <source>
        <dbReference type="ARBA" id="ARBA00010928"/>
    </source>
</evidence>
<proteinExistence type="inferred from homology"/>
<dbReference type="InterPro" id="IPR036291">
    <property type="entry name" value="NAD(P)-bd_dom_sf"/>
</dbReference>
<gene>
    <name evidence="4" type="ORF">IXB28_14955</name>
</gene>
<evidence type="ECO:0000313" key="5">
    <source>
        <dbReference type="Proteomes" id="UP001196661"/>
    </source>
</evidence>